<feature type="region of interest" description="Disordered" evidence="1">
    <location>
        <begin position="254"/>
        <end position="273"/>
    </location>
</feature>
<protein>
    <submittedName>
        <fullName evidence="3">Uncharacterized protein</fullName>
    </submittedName>
</protein>
<evidence type="ECO:0000313" key="3">
    <source>
        <dbReference type="EMBL" id="TDY52259.1"/>
    </source>
</evidence>
<dbReference type="OrthoDB" id="8559287at2"/>
<organism evidence="3 4">
    <name type="scientific">Paraburkholderia rhizosphaerae</name>
    <dbReference type="NCBI Taxonomy" id="480658"/>
    <lineage>
        <taxon>Bacteria</taxon>
        <taxon>Pseudomonadati</taxon>
        <taxon>Pseudomonadota</taxon>
        <taxon>Betaproteobacteria</taxon>
        <taxon>Burkholderiales</taxon>
        <taxon>Burkholderiaceae</taxon>
        <taxon>Paraburkholderia</taxon>
    </lineage>
</organism>
<accession>A0A4R8LZH0</accession>
<keyword evidence="4" id="KW-1185">Reference proteome</keyword>
<name>A0A4R8LZH0_9BURK</name>
<dbReference type="EMBL" id="SORE01000005">
    <property type="protein sequence ID" value="TDY52259.1"/>
    <property type="molecule type" value="Genomic_DNA"/>
</dbReference>
<feature type="signal peptide" evidence="2">
    <location>
        <begin position="1"/>
        <end position="42"/>
    </location>
</feature>
<evidence type="ECO:0000313" key="4">
    <source>
        <dbReference type="Proteomes" id="UP000295509"/>
    </source>
</evidence>
<keyword evidence="2" id="KW-0732">Signal</keyword>
<proteinExistence type="predicted"/>
<dbReference type="Proteomes" id="UP000295509">
    <property type="component" value="Unassembled WGS sequence"/>
</dbReference>
<gene>
    <name evidence="3" type="ORF">BX592_105143</name>
</gene>
<sequence>MMDGRVTFARPRGAVCCPMRRKTWRLAGGLLATLAVWPAAYAAAPAASAAAPASDASSQISPAERLLFMTPHLQGVAAQTELDYSITLAHPPEKVSDTVHVLVQSANNAAADASVSDRTGKVAVPTGDLPCNPVILYFLEHDIAEMEQLTGGQRRYFQKRVRLALAANPPITPLTTNANGQSVKAHKIEIQPYLNDPNAQRFPDYVGKRYTFVFADDVPGGVTLIRTEVPGENNDFAHPRLIETLAFQGAVRKLPPEHGKPVPTQPNAPRASR</sequence>
<feature type="chain" id="PRO_5020519272" evidence="2">
    <location>
        <begin position="43"/>
        <end position="273"/>
    </location>
</feature>
<dbReference type="AlphaFoldDB" id="A0A4R8LZH0"/>
<comment type="caution">
    <text evidence="3">The sequence shown here is derived from an EMBL/GenBank/DDBJ whole genome shotgun (WGS) entry which is preliminary data.</text>
</comment>
<evidence type="ECO:0000256" key="1">
    <source>
        <dbReference type="SAM" id="MobiDB-lite"/>
    </source>
</evidence>
<evidence type="ECO:0000256" key="2">
    <source>
        <dbReference type="SAM" id="SignalP"/>
    </source>
</evidence>
<reference evidence="3 4" key="1">
    <citation type="submission" date="2019-03" db="EMBL/GenBank/DDBJ databases">
        <title>Genomic Encyclopedia of Type Strains, Phase III (KMG-III): the genomes of soil and plant-associated and newly described type strains.</title>
        <authorList>
            <person name="Whitman W."/>
        </authorList>
    </citation>
    <scope>NUCLEOTIDE SEQUENCE [LARGE SCALE GENOMIC DNA]</scope>
    <source>
        <strain evidence="3 4">LMG 29544</strain>
    </source>
</reference>